<comment type="caution">
    <text evidence="1">The sequence shown here is derived from an EMBL/GenBank/DDBJ whole genome shotgun (WGS) entry which is preliminary data.</text>
</comment>
<accession>A0A9X3Z3Z9</accession>
<evidence type="ECO:0000313" key="1">
    <source>
        <dbReference type="EMBL" id="MDA5109426.1"/>
    </source>
</evidence>
<dbReference type="InterPro" id="IPR007169">
    <property type="entry name" value="RemA-like"/>
</dbReference>
<dbReference type="Proteomes" id="UP001151071">
    <property type="component" value="Unassembled WGS sequence"/>
</dbReference>
<name>A0A9X3Z3Z9_9BACL</name>
<protein>
    <submittedName>
        <fullName evidence="1">DUF370 domain-containing protein</fullName>
    </submittedName>
</protein>
<dbReference type="Pfam" id="PF04025">
    <property type="entry name" value="RemA-like"/>
    <property type="match status" value="1"/>
</dbReference>
<dbReference type="RefSeq" id="WP_029100578.1">
    <property type="nucleotide sequence ID" value="NZ_JAPYYP010000017.1"/>
</dbReference>
<dbReference type="EMBL" id="JAPYYP010000017">
    <property type="protein sequence ID" value="MDA5109426.1"/>
    <property type="molecule type" value="Genomic_DNA"/>
</dbReference>
<reference evidence="1" key="1">
    <citation type="submission" date="2022-12" db="EMBL/GenBank/DDBJ databases">
        <title>Draft genome sequence of the thermophilic strain Brevibacillus thermoruber HT42, isolated from Los Humeros, Puebla, Mexico, with biotechnological potential.</title>
        <authorList>
            <person name="Lara Sanchez J."/>
            <person name="Solis Palacios R."/>
            <person name="Bustos Baena A.S."/>
            <person name="Ruz Baez A.E."/>
            <person name="Espinosa Luna G."/>
            <person name="Oliart Ros R.M."/>
        </authorList>
    </citation>
    <scope>NUCLEOTIDE SEQUENCE</scope>
    <source>
        <strain evidence="1">HT42</strain>
    </source>
</reference>
<sequence>MFIHIGGDTVVSTKDVISILDHQSVKSSKVNQAFLQAKRSMVVDQGVEETKSYVITKDAVYCSPISSLTLKRRAQFVDSLDQVPVQAEVEELTE</sequence>
<proteinExistence type="predicted"/>
<dbReference type="AlphaFoldDB" id="A0A9X3Z3Z9"/>
<evidence type="ECO:0000313" key="2">
    <source>
        <dbReference type="Proteomes" id="UP001151071"/>
    </source>
</evidence>
<dbReference type="NCBIfam" id="NF046065">
    <property type="entry name" value="MtxRegRemB"/>
    <property type="match status" value="1"/>
</dbReference>
<organism evidence="1 2">
    <name type="scientific">Brevibacillus thermoruber</name>
    <dbReference type="NCBI Taxonomy" id="33942"/>
    <lineage>
        <taxon>Bacteria</taxon>
        <taxon>Bacillati</taxon>
        <taxon>Bacillota</taxon>
        <taxon>Bacilli</taxon>
        <taxon>Bacillales</taxon>
        <taxon>Paenibacillaceae</taxon>
        <taxon>Brevibacillus</taxon>
    </lineage>
</organism>
<keyword evidence="2" id="KW-1185">Reference proteome</keyword>
<gene>
    <name evidence="1" type="ORF">O3V59_13730</name>
</gene>